<name>A0A7J8BE39_ROUAE</name>
<dbReference type="PANTHER" id="PTHR23149:SF9">
    <property type="entry name" value="G PATCH DOMAIN-CONTAINING PROTEIN 4"/>
    <property type="match status" value="1"/>
</dbReference>
<organism evidence="4 5">
    <name type="scientific">Rousettus aegyptiacus</name>
    <name type="common">Egyptian fruit bat</name>
    <name type="synonym">Pteropus aegyptiacus</name>
    <dbReference type="NCBI Taxonomy" id="9407"/>
    <lineage>
        <taxon>Eukaryota</taxon>
        <taxon>Metazoa</taxon>
        <taxon>Chordata</taxon>
        <taxon>Craniata</taxon>
        <taxon>Vertebrata</taxon>
        <taxon>Euteleostomi</taxon>
        <taxon>Mammalia</taxon>
        <taxon>Eutheria</taxon>
        <taxon>Laurasiatheria</taxon>
        <taxon>Chiroptera</taxon>
        <taxon>Yinpterochiroptera</taxon>
        <taxon>Pteropodoidea</taxon>
        <taxon>Pteropodidae</taxon>
        <taxon>Rousettinae</taxon>
        <taxon>Rousettus</taxon>
    </lineage>
</organism>
<gene>
    <name evidence="4" type="ORF">HJG63_005806</name>
</gene>
<evidence type="ECO:0000256" key="1">
    <source>
        <dbReference type="ARBA" id="ARBA00040365"/>
    </source>
</evidence>
<feature type="domain" description="G-patch" evidence="3">
    <location>
        <begin position="147"/>
        <end position="193"/>
    </location>
</feature>
<dbReference type="GO" id="GO:0005730">
    <property type="term" value="C:nucleolus"/>
    <property type="evidence" value="ECO:0007669"/>
    <property type="project" value="TreeGrafter"/>
</dbReference>
<feature type="compositionally biased region" description="Low complexity" evidence="2">
    <location>
        <begin position="390"/>
        <end position="402"/>
    </location>
</feature>
<feature type="compositionally biased region" description="Basic and acidic residues" evidence="2">
    <location>
        <begin position="380"/>
        <end position="389"/>
    </location>
</feature>
<dbReference type="PROSITE" id="PS50174">
    <property type="entry name" value="G_PATCH"/>
    <property type="match status" value="1"/>
</dbReference>
<feature type="region of interest" description="Disordered" evidence="2">
    <location>
        <begin position="253"/>
        <end position="276"/>
    </location>
</feature>
<feature type="region of interest" description="Disordered" evidence="2">
    <location>
        <begin position="324"/>
        <end position="517"/>
    </location>
</feature>
<evidence type="ECO:0000313" key="4">
    <source>
        <dbReference type="EMBL" id="KAF6396749.1"/>
    </source>
</evidence>
<dbReference type="SMART" id="SM00443">
    <property type="entry name" value="G_patch"/>
    <property type="match status" value="1"/>
</dbReference>
<dbReference type="EMBL" id="JACASE010000017">
    <property type="protein sequence ID" value="KAF6396749.1"/>
    <property type="molecule type" value="Genomic_DNA"/>
</dbReference>
<dbReference type="Pfam" id="PF01585">
    <property type="entry name" value="G-patch"/>
    <property type="match status" value="1"/>
</dbReference>
<evidence type="ECO:0000256" key="2">
    <source>
        <dbReference type="SAM" id="MobiDB-lite"/>
    </source>
</evidence>
<reference evidence="4 5" key="1">
    <citation type="journal article" date="2020" name="Nature">
        <title>Six reference-quality genomes reveal evolution of bat adaptations.</title>
        <authorList>
            <person name="Jebb D."/>
            <person name="Huang Z."/>
            <person name="Pippel M."/>
            <person name="Hughes G.M."/>
            <person name="Lavrichenko K."/>
            <person name="Devanna P."/>
            <person name="Winkler S."/>
            <person name="Jermiin L.S."/>
            <person name="Skirmuntt E.C."/>
            <person name="Katzourakis A."/>
            <person name="Burkitt-Gray L."/>
            <person name="Ray D.A."/>
            <person name="Sullivan K.A.M."/>
            <person name="Roscito J.G."/>
            <person name="Kirilenko B.M."/>
            <person name="Davalos L.M."/>
            <person name="Corthals A.P."/>
            <person name="Power M.L."/>
            <person name="Jones G."/>
            <person name="Ransome R.D."/>
            <person name="Dechmann D.K.N."/>
            <person name="Locatelli A.G."/>
            <person name="Puechmaille S.J."/>
            <person name="Fedrigo O."/>
            <person name="Jarvis E.D."/>
            <person name="Hiller M."/>
            <person name="Vernes S.C."/>
            <person name="Myers E.W."/>
            <person name="Teeling E.C."/>
        </authorList>
    </citation>
    <scope>NUCLEOTIDE SEQUENCE [LARGE SCALE GENOMIC DNA]</scope>
    <source>
        <strain evidence="4">MRouAeg1</strain>
        <tissue evidence="4">Muscle</tissue>
    </source>
</reference>
<feature type="compositionally biased region" description="Basic and acidic residues" evidence="2">
    <location>
        <begin position="333"/>
        <end position="357"/>
    </location>
</feature>
<evidence type="ECO:0000259" key="3">
    <source>
        <dbReference type="PROSITE" id="PS50174"/>
    </source>
</evidence>
<protein>
    <recommendedName>
        <fullName evidence="1">G patch domain-containing protein 4</fullName>
    </recommendedName>
</protein>
<sequence>MSVPWGWLSVGPKLISAPRAGQLVSSLSCSGLQGGSKPNTSGTSRTGVLWGCVPMATIQASGPSPHILLGGPELWFLSTSLWFQPPRRAYRHFREDGGAQVGPGSCSRGARPVVKGDDSDLFFSGEEPRAVTFFLTMSVTPEVKSRGMKFAEEQLLKHGWTRGKGLGRKENGITQALRVTLKQDTHGVGHDPAREFTDHWWSELFNRTAASLVVETGQDGVQLRRLPKETTRRSHPGPNVLYQKFVKKATLTSGGEKPDEHLESCSDDDSQGSRPPQILTDEMLLQACEGRTAHRAARLGITMKAKLARLEAQEQAFLARLRGQDPGVPQLPPEHEPLKQKQKREEEEEVTTAKRGADASPSERVGRGSKKHKKSKKKSRQEVATDDRAGAVVGSGEEAAVGTGQLGDQFPRKRKKRRRQHEDQELGTSGGGEVAEGPAEGGDLNPEDEGEAVGGGTREAESRARKGRKDRNKKRQRQEEERGVSCVKDEEDCGTRGAESRGKRRRRGVGRGGESGD</sequence>
<feature type="compositionally biased region" description="Basic residues" evidence="2">
    <location>
        <begin position="465"/>
        <end position="476"/>
    </location>
</feature>
<dbReference type="Proteomes" id="UP000593571">
    <property type="component" value="Unassembled WGS sequence"/>
</dbReference>
<dbReference type="InterPro" id="IPR050656">
    <property type="entry name" value="PINX1"/>
</dbReference>
<keyword evidence="5" id="KW-1185">Reference proteome</keyword>
<dbReference type="InterPro" id="IPR000467">
    <property type="entry name" value="G_patch_dom"/>
</dbReference>
<comment type="caution">
    <text evidence="4">The sequence shown here is derived from an EMBL/GenBank/DDBJ whole genome shotgun (WGS) entry which is preliminary data.</text>
</comment>
<feature type="compositionally biased region" description="Basic residues" evidence="2">
    <location>
        <begin position="367"/>
        <end position="379"/>
    </location>
</feature>
<dbReference type="GO" id="GO:0003676">
    <property type="term" value="F:nucleic acid binding"/>
    <property type="evidence" value="ECO:0007669"/>
    <property type="project" value="InterPro"/>
</dbReference>
<proteinExistence type="predicted"/>
<dbReference type="PANTHER" id="PTHR23149">
    <property type="entry name" value="G PATCH DOMAIN CONTAINING PROTEIN"/>
    <property type="match status" value="1"/>
</dbReference>
<dbReference type="AlphaFoldDB" id="A0A7J8BE39"/>
<accession>A0A7J8BE39</accession>
<evidence type="ECO:0000313" key="5">
    <source>
        <dbReference type="Proteomes" id="UP000593571"/>
    </source>
</evidence>